<reference evidence="1 2" key="1">
    <citation type="journal article" date="2021" name="Nat. Plants">
        <title>The Taxus genome provides insights into paclitaxel biosynthesis.</title>
        <authorList>
            <person name="Xiong X."/>
            <person name="Gou J."/>
            <person name="Liao Q."/>
            <person name="Li Y."/>
            <person name="Zhou Q."/>
            <person name="Bi G."/>
            <person name="Li C."/>
            <person name="Du R."/>
            <person name="Wang X."/>
            <person name="Sun T."/>
            <person name="Guo L."/>
            <person name="Liang H."/>
            <person name="Lu P."/>
            <person name="Wu Y."/>
            <person name="Zhang Z."/>
            <person name="Ro D.K."/>
            <person name="Shang Y."/>
            <person name="Huang S."/>
            <person name="Yan J."/>
        </authorList>
    </citation>
    <scope>NUCLEOTIDE SEQUENCE [LARGE SCALE GENOMIC DNA]</scope>
    <source>
        <strain evidence="1">Ta-2019</strain>
    </source>
</reference>
<evidence type="ECO:0000313" key="2">
    <source>
        <dbReference type="Proteomes" id="UP000824469"/>
    </source>
</evidence>
<proteinExistence type="predicted"/>
<feature type="non-terminal residue" evidence="1">
    <location>
        <position position="1"/>
    </location>
</feature>
<name>A0AA38G3P5_TAXCH</name>
<feature type="non-terminal residue" evidence="1">
    <location>
        <position position="52"/>
    </location>
</feature>
<protein>
    <submittedName>
        <fullName evidence="1">Uncharacterized protein</fullName>
    </submittedName>
</protein>
<dbReference type="Pfam" id="PF14223">
    <property type="entry name" value="Retrotran_gag_2"/>
    <property type="match status" value="1"/>
</dbReference>
<keyword evidence="2" id="KW-1185">Reference proteome</keyword>
<comment type="caution">
    <text evidence="1">The sequence shown here is derived from an EMBL/GenBank/DDBJ whole genome shotgun (WGS) entry which is preliminary data.</text>
</comment>
<dbReference type="Proteomes" id="UP000824469">
    <property type="component" value="Unassembled WGS sequence"/>
</dbReference>
<evidence type="ECO:0000313" key="1">
    <source>
        <dbReference type="EMBL" id="KAH9315511.1"/>
    </source>
</evidence>
<accession>A0AA38G3P5</accession>
<gene>
    <name evidence="1" type="ORF">KI387_024138</name>
</gene>
<sequence>RQATPENLSSFSQRSQEAMSILLQSIRDEFLMHIGHMDSPANAWKQLETMHE</sequence>
<organism evidence="1 2">
    <name type="scientific">Taxus chinensis</name>
    <name type="common">Chinese yew</name>
    <name type="synonym">Taxus wallichiana var. chinensis</name>
    <dbReference type="NCBI Taxonomy" id="29808"/>
    <lineage>
        <taxon>Eukaryota</taxon>
        <taxon>Viridiplantae</taxon>
        <taxon>Streptophyta</taxon>
        <taxon>Embryophyta</taxon>
        <taxon>Tracheophyta</taxon>
        <taxon>Spermatophyta</taxon>
        <taxon>Pinopsida</taxon>
        <taxon>Pinidae</taxon>
        <taxon>Conifers II</taxon>
        <taxon>Cupressales</taxon>
        <taxon>Taxaceae</taxon>
        <taxon>Taxus</taxon>
    </lineage>
</organism>
<dbReference type="EMBL" id="JAHRHJ020000005">
    <property type="protein sequence ID" value="KAH9315511.1"/>
    <property type="molecule type" value="Genomic_DNA"/>
</dbReference>
<dbReference type="AlphaFoldDB" id="A0AA38G3P5"/>